<feature type="chain" id="PRO_5034218501" evidence="1">
    <location>
        <begin position="17"/>
        <end position="812"/>
    </location>
</feature>
<name>A0A8H4QCU4_9HYPO</name>
<accession>A0A8H4QCU4</accession>
<dbReference type="AlphaFoldDB" id="A0A8H4QCU4"/>
<keyword evidence="1" id="KW-0732">Signal</keyword>
<sequence length="812" mass="89622">MKHLVPCLALASGVVGVIVEPRYAALHRTTLHQTATALFRSEDDTRGCSRQNRCLVGLTRALDNRLPAMSRFCDQNKGAMTDDDRDLSLLPEGEDADSVHDFCKASGGQRSALRTTCACVEKKSTPGVKECRRALERKLGGAQAVTDFCYLATYGDVQTAANPYSNRTVLTDTEACSEFHVVVEVCQAAVPWNRRWKAPQCLQDECYVALEMFVGDSVQGYCKDMLAGRASSATGLRLAGDHCDYQRQLQACRCVAASGPEFGESQPVCQEKKCFQGLQEHFGRHAEGFCQTVLQGHDEHVSSGSDGISLPALAGDARQLGCRYRELIEACRCMKPTQERQHPACAKDECYGAIEEHYEGHKAAVESYCHEIRAMTSAESERDLRRYQFGPQCFRTTAVQRACSCVSRDWEIPTCVQDECYRGIDLAITGKDMTVFNFCTGVIRDPFRDPKTLLQGIDRSCPNAAALQKACECVVPPDDRGVWLGNLGPSRCYRNSCFSSVERSFKGDFHFGVVGFCRPTLRQLTLDASKVQVPQGCANTRELEEACACALPLDSDVWTSPKCIDNACYRSIDHHGPINSFCKTWRRSQETTAVSVPTFPGLESSCPGQDSIAEACACHEPYGSSDWAEPKCVENQCYASLDEALDQHPGVRRFCHELQWSRQNQLPAPEMPAGLGEACVRPEAVLEACNCVVAGDVELTESEPSSDDEEFLDTVCREHTCRVGLQQELGHQVRDVCQELVDGTPLEQQDLDDETEALLLARCEGVKPKLTISGYAREKKSGPIRRRDLNSGVQRKMMAACQCILSQPEEGS</sequence>
<protein>
    <submittedName>
        <fullName evidence="2">Uncharacterized protein</fullName>
    </submittedName>
</protein>
<reference evidence="2 3" key="1">
    <citation type="journal article" date="2020" name="G3 (Bethesda)">
        <title>Genetic Underpinnings of Host Manipulation by Ophiocordyceps as Revealed by Comparative Transcriptomics.</title>
        <authorList>
            <person name="Will I."/>
            <person name="Das B."/>
            <person name="Trinh T."/>
            <person name="Brachmann A."/>
            <person name="Ohm R.A."/>
            <person name="de Bekker C."/>
        </authorList>
    </citation>
    <scope>NUCLEOTIDE SEQUENCE [LARGE SCALE GENOMIC DNA]</scope>
    <source>
        <strain evidence="2 3">EC05</strain>
    </source>
</reference>
<evidence type="ECO:0000256" key="1">
    <source>
        <dbReference type="SAM" id="SignalP"/>
    </source>
</evidence>
<organism evidence="2 3">
    <name type="scientific">Ophiocordyceps camponoti-floridani</name>
    <dbReference type="NCBI Taxonomy" id="2030778"/>
    <lineage>
        <taxon>Eukaryota</taxon>
        <taxon>Fungi</taxon>
        <taxon>Dikarya</taxon>
        <taxon>Ascomycota</taxon>
        <taxon>Pezizomycotina</taxon>
        <taxon>Sordariomycetes</taxon>
        <taxon>Hypocreomycetidae</taxon>
        <taxon>Hypocreales</taxon>
        <taxon>Ophiocordycipitaceae</taxon>
        <taxon>Ophiocordyceps</taxon>
    </lineage>
</organism>
<keyword evidence="3" id="KW-1185">Reference proteome</keyword>
<dbReference type="EMBL" id="JAACLJ010000001">
    <property type="protein sequence ID" value="KAF4595112.1"/>
    <property type="molecule type" value="Genomic_DNA"/>
</dbReference>
<dbReference type="Proteomes" id="UP000562929">
    <property type="component" value="Unassembled WGS sequence"/>
</dbReference>
<gene>
    <name evidence="2" type="ORF">GQ602_000725</name>
</gene>
<dbReference type="OrthoDB" id="4906926at2759"/>
<comment type="caution">
    <text evidence="2">The sequence shown here is derived from an EMBL/GenBank/DDBJ whole genome shotgun (WGS) entry which is preliminary data.</text>
</comment>
<proteinExistence type="predicted"/>
<feature type="signal peptide" evidence="1">
    <location>
        <begin position="1"/>
        <end position="16"/>
    </location>
</feature>
<evidence type="ECO:0000313" key="3">
    <source>
        <dbReference type="Proteomes" id="UP000562929"/>
    </source>
</evidence>
<evidence type="ECO:0000313" key="2">
    <source>
        <dbReference type="EMBL" id="KAF4595112.1"/>
    </source>
</evidence>